<proteinExistence type="predicted"/>
<dbReference type="Pfam" id="PF14392">
    <property type="entry name" value="zf-CCHC_4"/>
    <property type="match status" value="1"/>
</dbReference>
<dbReference type="AlphaFoldDB" id="A0A7N2LCY4"/>
<keyword evidence="3" id="KW-1185">Reference proteome</keyword>
<dbReference type="InterPro" id="IPR040256">
    <property type="entry name" value="At4g02000-like"/>
</dbReference>
<name>A0A7N2LCY4_QUELO</name>
<sequence length="353" mass="38991">MSNSPWSFDKHLVVLQWYDKEVPLQALEFNKIPIWVQIHDVPIRFMNKTVAEKLCEAVGEVCKNIDEEETDGGSFLRMKVTTDISKPLCRGRRISLSQGEQSWVSFKYERLPNICYWCGCLNHVDRDCDLWIESEGKLTKENQAYGAWIRATSFGKGRSSVLKVPGFYAAKKAQKKQDVSSESGVEPMVVQANDQPPVAELVQTGKGGTFQGALNAKHMVSGGEDLNSDVAVIESRVSGKSFEDRLGEIDKELARFDKKSGVTEGVSIEGKYEGKKEASTAGRAEFIQGAVESVEAKVVEEMVTTHAREEKGNLVSVPITQSALCDISNVIGSRKSSARVEKSKELGKKIVHG</sequence>
<dbReference type="InParanoid" id="A0A7N2LCY4"/>
<protein>
    <recommendedName>
        <fullName evidence="1">Zinc knuckle CX2CX4HX4C domain-containing protein</fullName>
    </recommendedName>
</protein>
<dbReference type="Gramene" id="QL04p005346:mrna">
    <property type="protein sequence ID" value="QL04p005346:mrna:CDS:1"/>
    <property type="gene ID" value="QL04p005346"/>
</dbReference>
<dbReference type="Proteomes" id="UP000594261">
    <property type="component" value="Chromosome 4"/>
</dbReference>
<feature type="domain" description="Zinc knuckle CX2CX4HX4C" evidence="1">
    <location>
        <begin position="83"/>
        <end position="129"/>
    </location>
</feature>
<organism evidence="2 3">
    <name type="scientific">Quercus lobata</name>
    <name type="common">Valley oak</name>
    <dbReference type="NCBI Taxonomy" id="97700"/>
    <lineage>
        <taxon>Eukaryota</taxon>
        <taxon>Viridiplantae</taxon>
        <taxon>Streptophyta</taxon>
        <taxon>Embryophyta</taxon>
        <taxon>Tracheophyta</taxon>
        <taxon>Spermatophyta</taxon>
        <taxon>Magnoliopsida</taxon>
        <taxon>eudicotyledons</taxon>
        <taxon>Gunneridae</taxon>
        <taxon>Pentapetalae</taxon>
        <taxon>rosids</taxon>
        <taxon>fabids</taxon>
        <taxon>Fagales</taxon>
        <taxon>Fagaceae</taxon>
        <taxon>Quercus</taxon>
    </lineage>
</organism>
<evidence type="ECO:0000313" key="2">
    <source>
        <dbReference type="EnsemblPlants" id="QL04p005346:mrna:CDS:1"/>
    </source>
</evidence>
<dbReference type="PANTHER" id="PTHR31286">
    <property type="entry name" value="GLYCINE-RICH CELL WALL STRUCTURAL PROTEIN 1.8-LIKE"/>
    <property type="match status" value="1"/>
</dbReference>
<accession>A0A7N2LCY4</accession>
<dbReference type="EMBL" id="LRBV02000004">
    <property type="status" value="NOT_ANNOTATED_CDS"/>
    <property type="molecule type" value="Genomic_DNA"/>
</dbReference>
<evidence type="ECO:0000259" key="1">
    <source>
        <dbReference type="Pfam" id="PF14392"/>
    </source>
</evidence>
<reference evidence="2 3" key="1">
    <citation type="journal article" date="2016" name="G3 (Bethesda)">
        <title>First Draft Assembly and Annotation of the Genome of a California Endemic Oak Quercus lobata Nee (Fagaceae).</title>
        <authorList>
            <person name="Sork V.L."/>
            <person name="Fitz-Gibbon S.T."/>
            <person name="Puiu D."/>
            <person name="Crepeau M."/>
            <person name="Gugger P.F."/>
            <person name="Sherman R."/>
            <person name="Stevens K."/>
            <person name="Langley C.H."/>
            <person name="Pellegrini M."/>
            <person name="Salzberg S.L."/>
        </authorList>
    </citation>
    <scope>NUCLEOTIDE SEQUENCE [LARGE SCALE GENOMIC DNA]</scope>
    <source>
        <strain evidence="2 3">cv. SW786</strain>
    </source>
</reference>
<reference evidence="2" key="2">
    <citation type="submission" date="2021-01" db="UniProtKB">
        <authorList>
            <consortium name="EnsemblPlants"/>
        </authorList>
    </citation>
    <scope>IDENTIFICATION</scope>
</reference>
<dbReference type="EnsemblPlants" id="QL04p005346:mrna">
    <property type="protein sequence ID" value="QL04p005346:mrna:CDS:1"/>
    <property type="gene ID" value="QL04p005346"/>
</dbReference>
<dbReference type="PANTHER" id="PTHR31286:SF167">
    <property type="entry name" value="OS09G0268800 PROTEIN"/>
    <property type="match status" value="1"/>
</dbReference>
<evidence type="ECO:0000313" key="3">
    <source>
        <dbReference type="Proteomes" id="UP000594261"/>
    </source>
</evidence>
<dbReference type="InterPro" id="IPR025836">
    <property type="entry name" value="Zn_knuckle_CX2CX4HX4C"/>
</dbReference>